<dbReference type="Pfam" id="PF00583">
    <property type="entry name" value="Acetyltransf_1"/>
    <property type="match status" value="1"/>
</dbReference>
<proteinExistence type="predicted"/>
<keyword evidence="3" id="KW-1185">Reference proteome</keyword>
<keyword evidence="2" id="KW-0012">Acyltransferase</keyword>
<keyword evidence="2" id="KW-0808">Transferase</keyword>
<dbReference type="SUPFAM" id="SSF55729">
    <property type="entry name" value="Acyl-CoA N-acyltransferases (Nat)"/>
    <property type="match status" value="1"/>
</dbReference>
<dbReference type="Proteomes" id="UP001597264">
    <property type="component" value="Unassembled WGS sequence"/>
</dbReference>
<dbReference type="PROSITE" id="PS51186">
    <property type="entry name" value="GNAT"/>
    <property type="match status" value="1"/>
</dbReference>
<dbReference type="Gene3D" id="3.40.630.30">
    <property type="match status" value="1"/>
</dbReference>
<evidence type="ECO:0000313" key="3">
    <source>
        <dbReference type="Proteomes" id="UP001597264"/>
    </source>
</evidence>
<organism evidence="2 3">
    <name type="scientific">Microbulbifer celer</name>
    <dbReference type="NCBI Taxonomy" id="435905"/>
    <lineage>
        <taxon>Bacteria</taxon>
        <taxon>Pseudomonadati</taxon>
        <taxon>Pseudomonadota</taxon>
        <taxon>Gammaproteobacteria</taxon>
        <taxon>Cellvibrionales</taxon>
        <taxon>Microbulbiferaceae</taxon>
        <taxon>Microbulbifer</taxon>
    </lineage>
</organism>
<dbReference type="EC" id="2.3.-.-" evidence="2"/>
<dbReference type="EMBL" id="JBHTLR010000018">
    <property type="protein sequence ID" value="MFD1217654.1"/>
    <property type="molecule type" value="Genomic_DNA"/>
</dbReference>
<dbReference type="RefSeq" id="WP_230436691.1">
    <property type="nucleotide sequence ID" value="NZ_CP087715.1"/>
</dbReference>
<feature type="domain" description="N-acetyltransferase" evidence="1">
    <location>
        <begin position="2"/>
        <end position="156"/>
    </location>
</feature>
<dbReference type="InterPro" id="IPR000182">
    <property type="entry name" value="GNAT_dom"/>
</dbReference>
<gene>
    <name evidence="2" type="ORF">ACFQ2X_13655</name>
</gene>
<dbReference type="GO" id="GO:0016746">
    <property type="term" value="F:acyltransferase activity"/>
    <property type="evidence" value="ECO:0007669"/>
    <property type="project" value="UniProtKB-KW"/>
</dbReference>
<name>A0ABW3UDX1_9GAMM</name>
<accession>A0ABW3UDX1</accession>
<comment type="caution">
    <text evidence="2">The sequence shown here is derived from an EMBL/GenBank/DDBJ whole genome shotgun (WGS) entry which is preliminary data.</text>
</comment>
<evidence type="ECO:0000259" key="1">
    <source>
        <dbReference type="PROSITE" id="PS51186"/>
    </source>
</evidence>
<evidence type="ECO:0000313" key="2">
    <source>
        <dbReference type="EMBL" id="MFD1217654.1"/>
    </source>
</evidence>
<reference evidence="3" key="1">
    <citation type="journal article" date="2019" name="Int. J. Syst. Evol. Microbiol.">
        <title>The Global Catalogue of Microorganisms (GCM) 10K type strain sequencing project: providing services to taxonomists for standard genome sequencing and annotation.</title>
        <authorList>
            <consortium name="The Broad Institute Genomics Platform"/>
            <consortium name="The Broad Institute Genome Sequencing Center for Infectious Disease"/>
            <person name="Wu L."/>
            <person name="Ma J."/>
        </authorList>
    </citation>
    <scope>NUCLEOTIDE SEQUENCE [LARGE SCALE GENOMIC DNA]</scope>
    <source>
        <strain evidence="3">CCUG 54356</strain>
    </source>
</reference>
<sequence>MVELVPFKADFLPELMSWIDSERACRLWAGSWFEYPFDEKSFSRDSRWQEIPSFVLQDEQGQILAFGQYYNRLDCCHLARLIVSPKTRGSGLGRQLVTGLIARGSEALKLDRASLFVLKDNPLALSLYEKLGFRRRDYPEPEPGLEICYYMVASARSRINGEH</sequence>
<dbReference type="InterPro" id="IPR016181">
    <property type="entry name" value="Acyl_CoA_acyltransferase"/>
</dbReference>
<dbReference type="CDD" id="cd04301">
    <property type="entry name" value="NAT_SF"/>
    <property type="match status" value="1"/>
</dbReference>
<protein>
    <submittedName>
        <fullName evidence="2">GNAT family N-acetyltransferase</fullName>
        <ecNumber evidence="2">2.3.-.-</ecNumber>
    </submittedName>
</protein>